<reference evidence="1" key="1">
    <citation type="journal article" date="2022" name="Int. J. Mol. Sci.">
        <title>Draft Genome of Tanacetum Coccineum: Genomic Comparison of Closely Related Tanacetum-Family Plants.</title>
        <authorList>
            <person name="Yamashiro T."/>
            <person name="Shiraishi A."/>
            <person name="Nakayama K."/>
            <person name="Satake H."/>
        </authorList>
    </citation>
    <scope>NUCLEOTIDE SEQUENCE</scope>
</reference>
<organism evidence="1 2">
    <name type="scientific">Tanacetum coccineum</name>
    <dbReference type="NCBI Taxonomy" id="301880"/>
    <lineage>
        <taxon>Eukaryota</taxon>
        <taxon>Viridiplantae</taxon>
        <taxon>Streptophyta</taxon>
        <taxon>Embryophyta</taxon>
        <taxon>Tracheophyta</taxon>
        <taxon>Spermatophyta</taxon>
        <taxon>Magnoliopsida</taxon>
        <taxon>eudicotyledons</taxon>
        <taxon>Gunneridae</taxon>
        <taxon>Pentapetalae</taxon>
        <taxon>asterids</taxon>
        <taxon>campanulids</taxon>
        <taxon>Asterales</taxon>
        <taxon>Asteraceae</taxon>
        <taxon>Asteroideae</taxon>
        <taxon>Anthemideae</taxon>
        <taxon>Anthemidinae</taxon>
        <taxon>Tanacetum</taxon>
    </lineage>
</organism>
<comment type="caution">
    <text evidence="1">The sequence shown here is derived from an EMBL/GenBank/DDBJ whole genome shotgun (WGS) entry which is preliminary data.</text>
</comment>
<reference evidence="1" key="2">
    <citation type="submission" date="2022-01" db="EMBL/GenBank/DDBJ databases">
        <authorList>
            <person name="Yamashiro T."/>
            <person name="Shiraishi A."/>
            <person name="Satake H."/>
            <person name="Nakayama K."/>
        </authorList>
    </citation>
    <scope>NUCLEOTIDE SEQUENCE</scope>
</reference>
<dbReference type="EMBL" id="BQNB010018185">
    <property type="protein sequence ID" value="GJT71655.1"/>
    <property type="molecule type" value="Genomic_DNA"/>
</dbReference>
<proteinExistence type="predicted"/>
<evidence type="ECO:0000313" key="1">
    <source>
        <dbReference type="EMBL" id="GJT71655.1"/>
    </source>
</evidence>
<name>A0ABQ5G925_9ASTR</name>
<evidence type="ECO:0000313" key="2">
    <source>
        <dbReference type="Proteomes" id="UP001151760"/>
    </source>
</evidence>
<sequence length="397" mass="47061">MIKDEQVLHEIVLQLAERATEDLIEYNLKPSIAETIIEDRDAFRSEVLDLVSQEFNAQAPKIIEELFKNYVHTNVIQVHPTTTTSNETTSSANLQQQLYLKIRFNLQDQANDPALWDQQQQQQEWDAWVEETIIDKDEVNPEDETPELITEFQNVDKHVPTIFDRARMEATLNDMLSNQFKNAKEYAYHFEQTTNFIENQIIWESRQEDIRRPVPKPLVLFRPQMNPNEPPRITEFVRITTDQPRGLDFMEQIIMMRENNKPDSFSEADFKYLKKNDIKDLYYLFRNKKVNYRETKLMNSLITFIRSRVIWERVHDFKLGIESYQVKVNLTAPTLTFPDIEAHEPYSIVDKPTTGLIYLNNKDEKRVMYLVEIMKFCDATLEKVLKEVKLKIFQSEP</sequence>
<accession>A0ABQ5G925</accession>
<dbReference type="Proteomes" id="UP001151760">
    <property type="component" value="Unassembled WGS sequence"/>
</dbReference>
<protein>
    <submittedName>
        <fullName evidence="1">Uncharacterized protein</fullName>
    </submittedName>
</protein>
<gene>
    <name evidence="1" type="ORF">Tco_1030941</name>
</gene>
<keyword evidence="2" id="KW-1185">Reference proteome</keyword>